<gene>
    <name evidence="1" type="primary">AlNc14C107G6267</name>
    <name evidence="1" type="ORF">ALNC14_070810</name>
</gene>
<evidence type="ECO:0000313" key="1">
    <source>
        <dbReference type="EMBL" id="CCA20938.1"/>
    </source>
</evidence>
<dbReference type="AlphaFoldDB" id="F0WI60"/>
<name>F0WI60_9STRA</name>
<dbReference type="EMBL" id="FR824152">
    <property type="protein sequence ID" value="CCA20938.1"/>
    <property type="molecule type" value="Genomic_DNA"/>
</dbReference>
<protein>
    <submittedName>
        <fullName evidence="1">AlNc14C107G6267 protein</fullName>
    </submittedName>
</protein>
<accession>F0WI60</accession>
<organism evidence="1">
    <name type="scientific">Albugo laibachii Nc14</name>
    <dbReference type="NCBI Taxonomy" id="890382"/>
    <lineage>
        <taxon>Eukaryota</taxon>
        <taxon>Sar</taxon>
        <taxon>Stramenopiles</taxon>
        <taxon>Oomycota</taxon>
        <taxon>Peronosporomycetes</taxon>
        <taxon>Albuginales</taxon>
        <taxon>Albuginaceae</taxon>
        <taxon>Albugo</taxon>
    </lineage>
</organism>
<dbReference type="HOGENOM" id="CLU_2611004_0_0_1"/>
<reference evidence="1" key="2">
    <citation type="submission" date="2011-02" db="EMBL/GenBank/DDBJ databases">
        <authorList>
            <person name="MacLean D."/>
        </authorList>
    </citation>
    <scope>NUCLEOTIDE SEQUENCE</scope>
</reference>
<reference evidence="1" key="1">
    <citation type="journal article" date="2011" name="PLoS Biol.">
        <title>Gene gain and loss during evolution of obligate parasitism in the white rust pathogen of Arabidopsis thaliana.</title>
        <authorList>
            <person name="Kemen E."/>
            <person name="Gardiner A."/>
            <person name="Schultz-Larsen T."/>
            <person name="Kemen A.C."/>
            <person name="Balmuth A.L."/>
            <person name="Robert-Seilaniantz A."/>
            <person name="Bailey K."/>
            <person name="Holub E."/>
            <person name="Studholme D.J."/>
            <person name="Maclean D."/>
            <person name="Jones J.D."/>
        </authorList>
    </citation>
    <scope>NUCLEOTIDE SEQUENCE</scope>
</reference>
<sequence>MLDNVIYQNYKKQLAVPTSYGPNRLSIIRCWSLDLIPQCFVQLLKLVDCTSSKLYNLRGRTYTDLQNSAVDCEEGIFTH</sequence>
<proteinExistence type="predicted"/>